<gene>
    <name evidence="8" type="ORF">DSLASN_43250</name>
</gene>
<feature type="transmembrane region" description="Helical" evidence="7">
    <location>
        <begin position="103"/>
        <end position="121"/>
    </location>
</feature>
<evidence type="ECO:0000256" key="3">
    <source>
        <dbReference type="ARBA" id="ARBA00022692"/>
    </source>
</evidence>
<dbReference type="PANTHER" id="PTHR30178">
    <property type="entry name" value="INNER MEMBRANE PROTEIN YAAH"/>
    <property type="match status" value="1"/>
</dbReference>
<dbReference type="RefSeq" id="WP_236890074.1">
    <property type="nucleotide sequence ID" value="NZ_AP024488.1"/>
</dbReference>
<comment type="subcellular location">
    <subcellularLocation>
        <location evidence="1">Membrane</location>
        <topology evidence="1">Multi-pass membrane protein</topology>
    </subcellularLocation>
</comment>
<feature type="transmembrane region" description="Helical" evidence="7">
    <location>
        <begin position="37"/>
        <end position="58"/>
    </location>
</feature>
<evidence type="ECO:0000256" key="6">
    <source>
        <dbReference type="SAM" id="MobiDB-lite"/>
    </source>
</evidence>
<evidence type="ECO:0000256" key="4">
    <source>
        <dbReference type="ARBA" id="ARBA00022989"/>
    </source>
</evidence>
<feature type="transmembrane region" description="Helical" evidence="7">
    <location>
        <begin position="12"/>
        <end position="30"/>
    </location>
</feature>
<reference evidence="8 9" key="1">
    <citation type="submission" date="2021-02" db="EMBL/GenBank/DDBJ databases">
        <title>Complete genome of Desulfoluna sp. strain ASN36.</title>
        <authorList>
            <person name="Takahashi A."/>
            <person name="Kojima H."/>
            <person name="Fukui M."/>
        </authorList>
    </citation>
    <scope>NUCLEOTIDE SEQUENCE [LARGE SCALE GENOMIC DNA]</scope>
    <source>
        <strain evidence="8 9">ASN36</strain>
    </source>
</reference>
<evidence type="ECO:0008006" key="10">
    <source>
        <dbReference type="Google" id="ProtNLM"/>
    </source>
</evidence>
<dbReference type="Proteomes" id="UP001320148">
    <property type="component" value="Chromosome"/>
</dbReference>
<keyword evidence="5 7" id="KW-0472">Membrane</keyword>
<dbReference type="InterPro" id="IPR047623">
    <property type="entry name" value="SatP"/>
</dbReference>
<accession>A0ABM7PMS4</accession>
<dbReference type="InterPro" id="IPR000791">
    <property type="entry name" value="Gpr1/Fun34/SatP-like"/>
</dbReference>
<proteinExistence type="inferred from homology"/>
<comment type="similarity">
    <text evidence="2">Belongs to the acetate uptake transporter (AceTr) (TC 2.A.96) family.</text>
</comment>
<keyword evidence="9" id="KW-1185">Reference proteome</keyword>
<keyword evidence="4 7" id="KW-1133">Transmembrane helix</keyword>
<feature type="transmembrane region" description="Helical" evidence="7">
    <location>
        <begin position="158"/>
        <end position="183"/>
    </location>
</feature>
<sequence>MSNEHGWATPAPAGLVALAVACFTFFAVLTGKVDHSCIPLLGCWLIGGFIVQLVVGIIELMEGNTTGGNVFTFFAAFFMLVGGLEFFVKFMAHTQAWQIDARIDGWAWSVLAITLLMWTPAYFKAPLLLAGVVLCLDVAVPIVALMDLKVIGHGLAPVAGYALLFAGLIAIYISSAIVINTAYAREVLPMPGPILKDTPKEAPATKDSLQPCVEKAG</sequence>
<dbReference type="Pfam" id="PF01184">
    <property type="entry name" value="Gpr1_Fun34_YaaH"/>
    <property type="match status" value="1"/>
</dbReference>
<protein>
    <recommendedName>
        <fullName evidence="10">GPR1/FUN34/yaaH family protein</fullName>
    </recommendedName>
</protein>
<keyword evidence="3 7" id="KW-0812">Transmembrane</keyword>
<evidence type="ECO:0000313" key="8">
    <source>
        <dbReference type="EMBL" id="BCS98693.1"/>
    </source>
</evidence>
<dbReference type="EMBL" id="AP024488">
    <property type="protein sequence ID" value="BCS98693.1"/>
    <property type="molecule type" value="Genomic_DNA"/>
</dbReference>
<feature type="region of interest" description="Disordered" evidence="6">
    <location>
        <begin position="198"/>
        <end position="217"/>
    </location>
</feature>
<evidence type="ECO:0000313" key="9">
    <source>
        <dbReference type="Proteomes" id="UP001320148"/>
    </source>
</evidence>
<feature type="transmembrane region" description="Helical" evidence="7">
    <location>
        <begin position="70"/>
        <end position="91"/>
    </location>
</feature>
<organism evidence="8 9">
    <name type="scientific">Desulfoluna limicola</name>
    <dbReference type="NCBI Taxonomy" id="2810562"/>
    <lineage>
        <taxon>Bacteria</taxon>
        <taxon>Pseudomonadati</taxon>
        <taxon>Thermodesulfobacteriota</taxon>
        <taxon>Desulfobacteria</taxon>
        <taxon>Desulfobacterales</taxon>
        <taxon>Desulfolunaceae</taxon>
        <taxon>Desulfoluna</taxon>
    </lineage>
</organism>
<feature type="transmembrane region" description="Helical" evidence="7">
    <location>
        <begin position="127"/>
        <end position="146"/>
    </location>
</feature>
<dbReference type="PANTHER" id="PTHR30178:SF3">
    <property type="entry name" value="SUCCINATE-ACETATE_PROTON SYMPORTER SATP"/>
    <property type="match status" value="1"/>
</dbReference>
<evidence type="ECO:0000256" key="7">
    <source>
        <dbReference type="SAM" id="Phobius"/>
    </source>
</evidence>
<evidence type="ECO:0000256" key="2">
    <source>
        <dbReference type="ARBA" id="ARBA00005587"/>
    </source>
</evidence>
<evidence type="ECO:0000256" key="5">
    <source>
        <dbReference type="ARBA" id="ARBA00023136"/>
    </source>
</evidence>
<name>A0ABM7PMS4_9BACT</name>
<evidence type="ECO:0000256" key="1">
    <source>
        <dbReference type="ARBA" id="ARBA00004141"/>
    </source>
</evidence>